<comment type="caution">
    <text evidence="1">The sequence shown here is derived from an EMBL/GenBank/DDBJ whole genome shotgun (WGS) entry which is preliminary data.</text>
</comment>
<evidence type="ECO:0000313" key="2">
    <source>
        <dbReference type="Proteomes" id="UP001144978"/>
    </source>
</evidence>
<protein>
    <submittedName>
        <fullName evidence="1">Uncharacterized protein</fullName>
    </submittedName>
</protein>
<organism evidence="1 2">
    <name type="scientific">Trametes sanguinea</name>
    <dbReference type="NCBI Taxonomy" id="158606"/>
    <lineage>
        <taxon>Eukaryota</taxon>
        <taxon>Fungi</taxon>
        <taxon>Dikarya</taxon>
        <taxon>Basidiomycota</taxon>
        <taxon>Agaricomycotina</taxon>
        <taxon>Agaricomycetes</taxon>
        <taxon>Polyporales</taxon>
        <taxon>Polyporaceae</taxon>
        <taxon>Trametes</taxon>
    </lineage>
</organism>
<name>A0ACC1MSM2_9APHY</name>
<proteinExistence type="predicted"/>
<sequence>MTSYLISQNRLSTSEQSRLFVRGIAQPLWGQVSQRLQLKLPDHYPEDPYKLDDVYNAAKFVLHGTVTATPPPAHATASASNSGGTTVKMSRPRPKNVSRTEPSQALHCIFAQCTTPTRTQLATRRAALSWRHVALRRVAFS</sequence>
<reference evidence="1" key="1">
    <citation type="submission" date="2022-08" db="EMBL/GenBank/DDBJ databases">
        <title>Genome Sequence of Pycnoporus sanguineus.</title>
        <authorList>
            <person name="Buettner E."/>
        </authorList>
    </citation>
    <scope>NUCLEOTIDE SEQUENCE</scope>
    <source>
        <strain evidence="1">CG-C14</strain>
    </source>
</reference>
<accession>A0ACC1MSM2</accession>
<keyword evidence="2" id="KW-1185">Reference proteome</keyword>
<dbReference type="Proteomes" id="UP001144978">
    <property type="component" value="Unassembled WGS sequence"/>
</dbReference>
<gene>
    <name evidence="1" type="ORF">NUW54_g12827</name>
</gene>
<evidence type="ECO:0000313" key="1">
    <source>
        <dbReference type="EMBL" id="KAJ2970027.1"/>
    </source>
</evidence>
<dbReference type="EMBL" id="JANSHE010005635">
    <property type="protein sequence ID" value="KAJ2970027.1"/>
    <property type="molecule type" value="Genomic_DNA"/>
</dbReference>